<evidence type="ECO:0000313" key="4">
    <source>
        <dbReference type="EMBL" id="MCW4473945.1"/>
    </source>
</evidence>
<dbReference type="RefSeq" id="WP_265128951.1">
    <property type="nucleotide sequence ID" value="NZ_JAPCHY010000016.1"/>
</dbReference>
<dbReference type="EMBL" id="JAPCHY010000016">
    <property type="protein sequence ID" value="MCW4473945.1"/>
    <property type="molecule type" value="Genomic_DNA"/>
</dbReference>
<comment type="caution">
    <text evidence="4">The sequence shown here is derived from an EMBL/GenBank/DDBJ whole genome shotgun (WGS) entry which is preliminary data.</text>
</comment>
<name>A0ABT3K0K4_9XANT</name>
<evidence type="ECO:0000256" key="2">
    <source>
        <dbReference type="ARBA" id="ARBA00023172"/>
    </source>
</evidence>
<dbReference type="PANTHER" id="PTHR30349">
    <property type="entry name" value="PHAGE INTEGRASE-RELATED"/>
    <property type="match status" value="1"/>
</dbReference>
<dbReference type="SUPFAM" id="SSF56349">
    <property type="entry name" value="DNA breaking-rejoining enzymes"/>
    <property type="match status" value="1"/>
</dbReference>
<gene>
    <name evidence="4" type="ORF">OK345_15705</name>
</gene>
<accession>A0ABT3K0K4</accession>
<dbReference type="PROSITE" id="PS51898">
    <property type="entry name" value="TYR_RECOMBINASE"/>
    <property type="match status" value="1"/>
</dbReference>
<dbReference type="InterPro" id="IPR050090">
    <property type="entry name" value="Tyrosine_recombinase_XerCD"/>
</dbReference>
<dbReference type="Pfam" id="PF00589">
    <property type="entry name" value="Phage_integrase"/>
    <property type="match status" value="1"/>
</dbReference>
<evidence type="ECO:0000259" key="3">
    <source>
        <dbReference type="PROSITE" id="PS51898"/>
    </source>
</evidence>
<feature type="domain" description="Tyr recombinase" evidence="3">
    <location>
        <begin position="121"/>
        <end position="355"/>
    </location>
</feature>
<keyword evidence="1" id="KW-0229">DNA integration</keyword>
<reference evidence="4 5" key="1">
    <citation type="submission" date="2022-10" db="EMBL/GenBank/DDBJ databases">
        <title>Xanthomonas sp. H13-6.</title>
        <authorList>
            <person name="Liu X."/>
            <person name="Deng Z."/>
            <person name="Jiang Y."/>
            <person name="Yu T."/>
            <person name="Ai J."/>
        </authorList>
    </citation>
    <scope>NUCLEOTIDE SEQUENCE [LARGE SCALE GENOMIC DNA]</scope>
    <source>
        <strain evidence="4 5">H13-6</strain>
    </source>
</reference>
<proteinExistence type="predicted"/>
<organism evidence="4 5">
    <name type="scientific">Xanthomonas chitinilytica</name>
    <dbReference type="NCBI Taxonomy" id="2989819"/>
    <lineage>
        <taxon>Bacteria</taxon>
        <taxon>Pseudomonadati</taxon>
        <taxon>Pseudomonadota</taxon>
        <taxon>Gammaproteobacteria</taxon>
        <taxon>Lysobacterales</taxon>
        <taxon>Lysobacteraceae</taxon>
        <taxon>Xanthomonas</taxon>
    </lineage>
</organism>
<evidence type="ECO:0000256" key="1">
    <source>
        <dbReference type="ARBA" id="ARBA00022908"/>
    </source>
</evidence>
<evidence type="ECO:0000313" key="5">
    <source>
        <dbReference type="Proteomes" id="UP001209922"/>
    </source>
</evidence>
<dbReference type="Gene3D" id="1.10.443.10">
    <property type="entry name" value="Intergrase catalytic core"/>
    <property type="match status" value="1"/>
</dbReference>
<protein>
    <submittedName>
        <fullName evidence="4">Tyrosine-type recombinase/integrase</fullName>
    </submittedName>
</protein>
<sequence>MSNHDLAASSQVKKLRYIESLYGHADRQFGAHALDDALGHLNEVVLAEILESWFISIRNQPSVGPADESRWRTGLAFVGSVVTWLSKSTLPTDRLRQIEARLHRLSHLYGQLHVRRSRQPSQIRSLPASVIKALYEMLDPASATNPFARQHTRWLAFISFLLMLHQGLRRGELLLLTADVIKDGFDEGQQRSRCWMNVQESLYSDDGDDPRYSRPSIKSANSVRQLPVSEAVAGLVQTYVENYRGRPGHAFLLNTQQDSPLSTESLTKMFLKISAALPPSVLRELKERSGKHSVTPHDLRHTCAVVRLNQLLHHGDSMDEALQKLRAFFGWSRESQMPVRYARAVFEDRLSSVWNNAFDDRVEVLRAIPS</sequence>
<dbReference type="InterPro" id="IPR011010">
    <property type="entry name" value="DNA_brk_join_enz"/>
</dbReference>
<dbReference type="InterPro" id="IPR002104">
    <property type="entry name" value="Integrase_catalytic"/>
</dbReference>
<keyword evidence="5" id="KW-1185">Reference proteome</keyword>
<keyword evidence="2" id="KW-0233">DNA recombination</keyword>
<dbReference type="Proteomes" id="UP001209922">
    <property type="component" value="Unassembled WGS sequence"/>
</dbReference>
<dbReference type="InterPro" id="IPR013762">
    <property type="entry name" value="Integrase-like_cat_sf"/>
</dbReference>